<keyword evidence="2" id="KW-1185">Reference proteome</keyword>
<sequence length="64" mass="7561">WRELDQKQISPVSGGRASTSTCQLSWCIIEHKWLIFKLCHNGWNLHHLTCVNYPGWKRTHLDDD</sequence>
<protein>
    <submittedName>
        <fullName evidence="1">Uncharacterized protein</fullName>
    </submittedName>
</protein>
<feature type="non-terminal residue" evidence="1">
    <location>
        <position position="64"/>
    </location>
</feature>
<dbReference type="Proteomes" id="UP000054538">
    <property type="component" value="Unassembled WGS sequence"/>
</dbReference>
<feature type="non-terminal residue" evidence="1">
    <location>
        <position position="1"/>
    </location>
</feature>
<accession>A0A0D0CM86</accession>
<name>A0A0D0CM86_9AGAM</name>
<organism evidence="1 2">
    <name type="scientific">Paxillus rubicundulus Ve08.2h10</name>
    <dbReference type="NCBI Taxonomy" id="930991"/>
    <lineage>
        <taxon>Eukaryota</taxon>
        <taxon>Fungi</taxon>
        <taxon>Dikarya</taxon>
        <taxon>Basidiomycota</taxon>
        <taxon>Agaricomycotina</taxon>
        <taxon>Agaricomycetes</taxon>
        <taxon>Agaricomycetidae</taxon>
        <taxon>Boletales</taxon>
        <taxon>Paxilineae</taxon>
        <taxon>Paxillaceae</taxon>
        <taxon>Paxillus</taxon>
    </lineage>
</organism>
<gene>
    <name evidence="1" type="ORF">PAXRUDRAFT_42236</name>
</gene>
<evidence type="ECO:0000313" key="1">
    <source>
        <dbReference type="EMBL" id="KIK76388.1"/>
    </source>
</evidence>
<reference evidence="1 2" key="1">
    <citation type="submission" date="2014-04" db="EMBL/GenBank/DDBJ databases">
        <authorList>
            <consortium name="DOE Joint Genome Institute"/>
            <person name="Kuo A."/>
            <person name="Kohler A."/>
            <person name="Jargeat P."/>
            <person name="Nagy L.G."/>
            <person name="Floudas D."/>
            <person name="Copeland A."/>
            <person name="Barry K.W."/>
            <person name="Cichocki N."/>
            <person name="Veneault-Fourrey C."/>
            <person name="LaButti K."/>
            <person name="Lindquist E.A."/>
            <person name="Lipzen A."/>
            <person name="Lundell T."/>
            <person name="Morin E."/>
            <person name="Murat C."/>
            <person name="Sun H."/>
            <person name="Tunlid A."/>
            <person name="Henrissat B."/>
            <person name="Grigoriev I.V."/>
            <person name="Hibbett D.S."/>
            <person name="Martin F."/>
            <person name="Nordberg H.P."/>
            <person name="Cantor M.N."/>
            <person name="Hua S.X."/>
        </authorList>
    </citation>
    <scope>NUCLEOTIDE SEQUENCE [LARGE SCALE GENOMIC DNA]</scope>
    <source>
        <strain evidence="1 2">Ve08.2h10</strain>
    </source>
</reference>
<dbReference type="HOGENOM" id="CLU_2873905_0_0_1"/>
<evidence type="ECO:0000313" key="2">
    <source>
        <dbReference type="Proteomes" id="UP000054538"/>
    </source>
</evidence>
<dbReference type="EMBL" id="KN827518">
    <property type="protein sequence ID" value="KIK76388.1"/>
    <property type="molecule type" value="Genomic_DNA"/>
</dbReference>
<reference evidence="2" key="2">
    <citation type="submission" date="2015-01" db="EMBL/GenBank/DDBJ databases">
        <title>Evolutionary Origins and Diversification of the Mycorrhizal Mutualists.</title>
        <authorList>
            <consortium name="DOE Joint Genome Institute"/>
            <consortium name="Mycorrhizal Genomics Consortium"/>
            <person name="Kohler A."/>
            <person name="Kuo A."/>
            <person name="Nagy L.G."/>
            <person name="Floudas D."/>
            <person name="Copeland A."/>
            <person name="Barry K.W."/>
            <person name="Cichocki N."/>
            <person name="Veneault-Fourrey C."/>
            <person name="LaButti K."/>
            <person name="Lindquist E.A."/>
            <person name="Lipzen A."/>
            <person name="Lundell T."/>
            <person name="Morin E."/>
            <person name="Murat C."/>
            <person name="Riley R."/>
            <person name="Ohm R."/>
            <person name="Sun H."/>
            <person name="Tunlid A."/>
            <person name="Henrissat B."/>
            <person name="Grigoriev I.V."/>
            <person name="Hibbett D.S."/>
            <person name="Martin F."/>
        </authorList>
    </citation>
    <scope>NUCLEOTIDE SEQUENCE [LARGE SCALE GENOMIC DNA]</scope>
    <source>
        <strain evidence="2">Ve08.2h10</strain>
    </source>
</reference>
<proteinExistence type="predicted"/>
<dbReference type="InParanoid" id="A0A0D0CM86"/>
<dbReference type="AlphaFoldDB" id="A0A0D0CM86"/>